<protein>
    <submittedName>
        <fullName evidence="1">Uncharacterized protein</fullName>
    </submittedName>
</protein>
<evidence type="ECO:0000313" key="1">
    <source>
        <dbReference type="EMBL" id="MBX52530.1"/>
    </source>
</evidence>
<dbReference type="AlphaFoldDB" id="A0A2P2PCR1"/>
<proteinExistence type="predicted"/>
<reference evidence="1" key="1">
    <citation type="submission" date="2018-02" db="EMBL/GenBank/DDBJ databases">
        <title>Rhizophora mucronata_Transcriptome.</title>
        <authorList>
            <person name="Meera S.P."/>
            <person name="Sreeshan A."/>
            <person name="Augustine A."/>
        </authorList>
    </citation>
    <scope>NUCLEOTIDE SEQUENCE</scope>
    <source>
        <tissue evidence="1">Leaf</tissue>
    </source>
</reference>
<name>A0A2P2PCR1_RHIMU</name>
<organism evidence="1">
    <name type="scientific">Rhizophora mucronata</name>
    <name type="common">Asiatic mangrove</name>
    <dbReference type="NCBI Taxonomy" id="61149"/>
    <lineage>
        <taxon>Eukaryota</taxon>
        <taxon>Viridiplantae</taxon>
        <taxon>Streptophyta</taxon>
        <taxon>Embryophyta</taxon>
        <taxon>Tracheophyta</taxon>
        <taxon>Spermatophyta</taxon>
        <taxon>Magnoliopsida</taxon>
        <taxon>eudicotyledons</taxon>
        <taxon>Gunneridae</taxon>
        <taxon>Pentapetalae</taxon>
        <taxon>rosids</taxon>
        <taxon>fabids</taxon>
        <taxon>Malpighiales</taxon>
        <taxon>Rhizophoraceae</taxon>
        <taxon>Rhizophora</taxon>
    </lineage>
</organism>
<accession>A0A2P2PCR1</accession>
<sequence>MEPVLPIVLPIDLCGLHVLSVDVTF</sequence>
<dbReference type="EMBL" id="GGEC01072046">
    <property type="protein sequence ID" value="MBX52530.1"/>
    <property type="molecule type" value="Transcribed_RNA"/>
</dbReference>